<evidence type="ECO:0000256" key="2">
    <source>
        <dbReference type="ARBA" id="ARBA00022801"/>
    </source>
</evidence>
<dbReference type="AlphaFoldDB" id="A0A8K0JTK4"/>
<dbReference type="GO" id="GO:0003847">
    <property type="term" value="F:1-alkyl-2-acetylglycerophosphocholine esterase activity"/>
    <property type="evidence" value="ECO:0007669"/>
    <property type="project" value="UniProtKB-EC"/>
</dbReference>
<dbReference type="PANTHER" id="PTHR10272:SF0">
    <property type="entry name" value="PLATELET-ACTIVATING FACTOR ACETYLHYDROLASE"/>
    <property type="match status" value="1"/>
</dbReference>
<evidence type="ECO:0000313" key="5">
    <source>
        <dbReference type="EMBL" id="KAG7562526.1"/>
    </source>
</evidence>
<name>A0A8K0JTK4_9TREE</name>
<evidence type="ECO:0000256" key="1">
    <source>
        <dbReference type="ARBA" id="ARBA00013201"/>
    </source>
</evidence>
<accession>A0A8K0JTK4</accession>
<dbReference type="PANTHER" id="PTHR10272">
    <property type="entry name" value="PLATELET-ACTIVATING FACTOR ACETYLHYDROLASE"/>
    <property type="match status" value="1"/>
</dbReference>
<sequence length="468" mass="51059">MSYIPGIITGTLPIPFPGPHTVGYATLRHTPSHPYTLPAPRLPSTSKGDDGKGVSALGVRQAEYSIYYPCEKPNKGWFWQRDKQGTSISWLPRPIEFVLEGWRRFANDHPLMRAAAPILKFTGGRLGAPLYPLAPLASLADSDKSKLVIFSHGLAGTKNAYSAVCSALASEGNVVLAIAHADGSGPGVILYPNDVVGEEEVRLGYLKFQELDWSPGKTPDVMRLRSMQLDIRVSEVYEAYTSFSTLIRSGPQDLPSFHLYTEDGPPPIPAHKSKSDVDPKAAWLDSWRNKVDVDDLTLVGHSFGGGTLLHLLSSSPPAGFGRLPVRKAVALDPWVDPLPMPGPSKEMQEAPPRVPLLAINSEGFTLWRTHFNRLSGLIRKNGGSLVSIIGCDHQTFSDFPLLVTAPSATKLITKINSMTNSFMHDDLANNVEIKEKEPDKGDYKTKKDAKGRTKLDGGWGDVVVHELS</sequence>
<reference evidence="5" key="1">
    <citation type="submission" date="2020-04" db="EMBL/GenBank/DDBJ databases">
        <title>Analysis of mating type loci in Filobasidium floriforme.</title>
        <authorList>
            <person name="Nowrousian M."/>
        </authorList>
    </citation>
    <scope>NUCLEOTIDE SEQUENCE</scope>
    <source>
        <strain evidence="5">CBS 6242</strain>
    </source>
</reference>
<evidence type="ECO:0000256" key="4">
    <source>
        <dbReference type="ARBA" id="ARBA00023098"/>
    </source>
</evidence>
<comment type="caution">
    <text evidence="5">The sequence shown here is derived from an EMBL/GenBank/DDBJ whole genome shotgun (WGS) entry which is preliminary data.</text>
</comment>
<organism evidence="5 6">
    <name type="scientific">Filobasidium floriforme</name>
    <dbReference type="NCBI Taxonomy" id="5210"/>
    <lineage>
        <taxon>Eukaryota</taxon>
        <taxon>Fungi</taxon>
        <taxon>Dikarya</taxon>
        <taxon>Basidiomycota</taxon>
        <taxon>Agaricomycotina</taxon>
        <taxon>Tremellomycetes</taxon>
        <taxon>Filobasidiales</taxon>
        <taxon>Filobasidiaceae</taxon>
        <taxon>Filobasidium</taxon>
    </lineage>
</organism>
<keyword evidence="6" id="KW-1185">Reference proteome</keyword>
<dbReference type="InterPro" id="IPR029058">
    <property type="entry name" value="AB_hydrolase_fold"/>
</dbReference>
<dbReference type="Pfam" id="PF03403">
    <property type="entry name" value="PAF-AH_p_II"/>
    <property type="match status" value="1"/>
</dbReference>
<dbReference type="Proteomes" id="UP000812966">
    <property type="component" value="Unassembled WGS sequence"/>
</dbReference>
<evidence type="ECO:0000256" key="3">
    <source>
        <dbReference type="ARBA" id="ARBA00022963"/>
    </source>
</evidence>
<protein>
    <recommendedName>
        <fullName evidence="1">1-alkyl-2-acetylglycerophosphocholine esterase</fullName>
        <ecNumber evidence="1">3.1.1.47</ecNumber>
    </recommendedName>
</protein>
<dbReference type="GO" id="GO:0016042">
    <property type="term" value="P:lipid catabolic process"/>
    <property type="evidence" value="ECO:0007669"/>
    <property type="project" value="UniProtKB-KW"/>
</dbReference>
<keyword evidence="3" id="KW-0442">Lipid degradation</keyword>
<gene>
    <name evidence="5" type="ORF">FFLO_02000</name>
</gene>
<proteinExistence type="predicted"/>
<keyword evidence="2" id="KW-0378">Hydrolase</keyword>
<dbReference type="EMBL" id="JABELV010000030">
    <property type="protein sequence ID" value="KAG7562526.1"/>
    <property type="molecule type" value="Genomic_DNA"/>
</dbReference>
<keyword evidence="4" id="KW-0443">Lipid metabolism</keyword>
<evidence type="ECO:0000313" key="6">
    <source>
        <dbReference type="Proteomes" id="UP000812966"/>
    </source>
</evidence>
<dbReference type="EC" id="3.1.1.47" evidence="1"/>
<dbReference type="Gene3D" id="3.40.50.1820">
    <property type="entry name" value="alpha/beta hydrolase"/>
    <property type="match status" value="1"/>
</dbReference>
<dbReference type="SUPFAM" id="SSF53474">
    <property type="entry name" value="alpha/beta-Hydrolases"/>
    <property type="match status" value="1"/>
</dbReference>